<dbReference type="InterPro" id="IPR050794">
    <property type="entry name" value="CPA2_transporter"/>
</dbReference>
<organism evidence="10 11">
    <name type="scientific">Rhodococcus gannanensis</name>
    <dbReference type="NCBI Taxonomy" id="1960308"/>
    <lineage>
        <taxon>Bacteria</taxon>
        <taxon>Bacillati</taxon>
        <taxon>Actinomycetota</taxon>
        <taxon>Actinomycetes</taxon>
        <taxon>Mycobacteriales</taxon>
        <taxon>Nocardiaceae</taxon>
        <taxon>Rhodococcus</taxon>
    </lineage>
</organism>
<feature type="transmembrane region" description="Helical" evidence="8">
    <location>
        <begin position="109"/>
        <end position="131"/>
    </location>
</feature>
<keyword evidence="5" id="KW-0406">Ion transport</keyword>
<dbReference type="Pfam" id="PF00999">
    <property type="entry name" value="Na_H_Exchanger"/>
    <property type="match status" value="1"/>
</dbReference>
<evidence type="ECO:0000256" key="1">
    <source>
        <dbReference type="ARBA" id="ARBA00004141"/>
    </source>
</evidence>
<evidence type="ECO:0000256" key="3">
    <source>
        <dbReference type="ARBA" id="ARBA00022692"/>
    </source>
</evidence>
<dbReference type="InterPro" id="IPR038770">
    <property type="entry name" value="Na+/solute_symporter_sf"/>
</dbReference>
<name>A0ABW4NZF0_9NOCA</name>
<feature type="transmembrane region" description="Helical" evidence="8">
    <location>
        <begin position="322"/>
        <end position="343"/>
    </location>
</feature>
<proteinExistence type="predicted"/>
<feature type="transmembrane region" description="Helical" evidence="8">
    <location>
        <begin position="248"/>
        <end position="281"/>
    </location>
</feature>
<evidence type="ECO:0000256" key="5">
    <source>
        <dbReference type="ARBA" id="ARBA00023065"/>
    </source>
</evidence>
<feature type="transmembrane region" description="Helical" evidence="8">
    <location>
        <begin position="12"/>
        <end position="29"/>
    </location>
</feature>
<feature type="transmembrane region" description="Helical" evidence="8">
    <location>
        <begin position="387"/>
        <end position="405"/>
    </location>
</feature>
<evidence type="ECO:0000256" key="8">
    <source>
        <dbReference type="SAM" id="Phobius"/>
    </source>
</evidence>
<keyword evidence="2" id="KW-0813">Transport</keyword>
<feature type="transmembrane region" description="Helical" evidence="8">
    <location>
        <begin position="36"/>
        <end position="56"/>
    </location>
</feature>
<dbReference type="PANTHER" id="PTHR32468">
    <property type="entry name" value="CATION/H + ANTIPORTER"/>
    <property type="match status" value="1"/>
</dbReference>
<dbReference type="InterPro" id="IPR006153">
    <property type="entry name" value="Cation/H_exchanger_TM"/>
</dbReference>
<keyword evidence="4 8" id="KW-1133">Transmembrane helix</keyword>
<feature type="region of interest" description="Disordered" evidence="7">
    <location>
        <begin position="416"/>
        <end position="451"/>
    </location>
</feature>
<keyword evidence="6 8" id="KW-0472">Membrane</keyword>
<reference evidence="11" key="1">
    <citation type="journal article" date="2019" name="Int. J. Syst. Evol. Microbiol.">
        <title>The Global Catalogue of Microorganisms (GCM) 10K type strain sequencing project: providing services to taxonomists for standard genome sequencing and annotation.</title>
        <authorList>
            <consortium name="The Broad Institute Genomics Platform"/>
            <consortium name="The Broad Institute Genome Sequencing Center for Infectious Disease"/>
            <person name="Wu L."/>
            <person name="Ma J."/>
        </authorList>
    </citation>
    <scope>NUCLEOTIDE SEQUENCE [LARGE SCALE GENOMIC DNA]</scope>
    <source>
        <strain evidence="11">DT72</strain>
    </source>
</reference>
<evidence type="ECO:0000259" key="9">
    <source>
        <dbReference type="Pfam" id="PF00999"/>
    </source>
</evidence>
<evidence type="ECO:0000256" key="7">
    <source>
        <dbReference type="SAM" id="MobiDB-lite"/>
    </source>
</evidence>
<evidence type="ECO:0000256" key="4">
    <source>
        <dbReference type="ARBA" id="ARBA00022989"/>
    </source>
</evidence>
<dbReference type="Proteomes" id="UP001597286">
    <property type="component" value="Unassembled WGS sequence"/>
</dbReference>
<dbReference type="EMBL" id="JBHUFB010000006">
    <property type="protein sequence ID" value="MFD1811201.1"/>
    <property type="molecule type" value="Genomic_DNA"/>
</dbReference>
<comment type="subcellular location">
    <subcellularLocation>
        <location evidence="1">Membrane</location>
        <topology evidence="1">Multi-pass membrane protein</topology>
    </subcellularLocation>
</comment>
<feature type="transmembrane region" description="Helical" evidence="8">
    <location>
        <begin position="210"/>
        <end position="228"/>
    </location>
</feature>
<feature type="transmembrane region" description="Helical" evidence="8">
    <location>
        <begin position="288"/>
        <end position="310"/>
    </location>
</feature>
<evidence type="ECO:0000256" key="2">
    <source>
        <dbReference type="ARBA" id="ARBA00022448"/>
    </source>
</evidence>
<sequence length="451" mass="46225">MAQVPLLGGDSLMTLLLQVAVVVTAALVLGRIAQRFGLPAIVGELTAGVLLGPSLLGKVAPAVQQYVFPPDASQQHMLDAIGQIGILLLVGLSAAQLDTGFLRRRAKVVGGVATGAFVLPLVLGVGIGLVVPESFHGPQASPGVFAAFLGVALSVSAIPVIAKTLAELKLLHRNVGQLTLASGALDDALGWLVLSGLSAVATVGLRADRLALTIVAAAALVPVAWFVVRPIAGRILDRLATSEHPAGVIPAAVILIIGGAAATQAMHLEAVLGAFAAGLALGGSHARLLAPLRTVVFSVLAPLFLATAGLRVDLTVLARADVFWAAMAILALAIVGKFVGAYVGARLVRLERWEALALGAGLNARGAVEIVIAMIGLSLGVLTTESYTVIVLVAVVTSVIAPPLLRATMARVDATAEEESRRELDEEWDPNAAAPRSVVDAPSKTDRSENQ</sequence>
<gene>
    <name evidence="10" type="ORF">ACFSJG_03150</name>
</gene>
<feature type="transmembrane region" description="Helical" evidence="8">
    <location>
        <begin position="143"/>
        <end position="162"/>
    </location>
</feature>
<feature type="transmembrane region" description="Helical" evidence="8">
    <location>
        <begin position="355"/>
        <end position="381"/>
    </location>
</feature>
<dbReference type="Gene3D" id="1.20.1530.20">
    <property type="match status" value="1"/>
</dbReference>
<protein>
    <submittedName>
        <fullName evidence="10">Cation:proton antiporter</fullName>
    </submittedName>
</protein>
<accession>A0ABW4NZF0</accession>
<dbReference type="PANTHER" id="PTHR32468:SF0">
    <property type="entry name" value="K(+)_H(+) ANTIPORTER 1"/>
    <property type="match status" value="1"/>
</dbReference>
<keyword evidence="11" id="KW-1185">Reference proteome</keyword>
<evidence type="ECO:0000313" key="10">
    <source>
        <dbReference type="EMBL" id="MFD1811201.1"/>
    </source>
</evidence>
<keyword evidence="3 8" id="KW-0812">Transmembrane</keyword>
<feature type="domain" description="Cation/H+ exchanger transmembrane" evidence="9">
    <location>
        <begin position="24"/>
        <end position="408"/>
    </location>
</feature>
<evidence type="ECO:0000256" key="6">
    <source>
        <dbReference type="ARBA" id="ARBA00023136"/>
    </source>
</evidence>
<comment type="caution">
    <text evidence="10">The sequence shown here is derived from an EMBL/GenBank/DDBJ whole genome shotgun (WGS) entry which is preliminary data.</text>
</comment>
<evidence type="ECO:0000313" key="11">
    <source>
        <dbReference type="Proteomes" id="UP001597286"/>
    </source>
</evidence>
<feature type="transmembrane region" description="Helical" evidence="8">
    <location>
        <begin position="76"/>
        <end position="97"/>
    </location>
</feature>